<dbReference type="Proteomes" id="UP000246464">
    <property type="component" value="Chromosome 4"/>
</dbReference>
<keyword evidence="2" id="KW-1185">Reference proteome</keyword>
<reference evidence="1 2" key="1">
    <citation type="submission" date="2017-12" db="EMBL/GenBank/DDBJ databases">
        <title>Integrating genomic resources of turbot (Scophthalmus maximus) in depth evaluation of genetic and physical mapping variation across individuals.</title>
        <authorList>
            <person name="Martinez P."/>
        </authorList>
    </citation>
    <scope>NUCLEOTIDE SEQUENCE [LARGE SCALE GENOMIC DNA]</scope>
</reference>
<evidence type="ECO:0000313" key="1">
    <source>
        <dbReference type="EMBL" id="AWO99832.1"/>
    </source>
</evidence>
<organism evidence="1 2">
    <name type="scientific">Scophthalmus maximus</name>
    <name type="common">Turbot</name>
    <name type="synonym">Psetta maxima</name>
    <dbReference type="NCBI Taxonomy" id="52904"/>
    <lineage>
        <taxon>Eukaryota</taxon>
        <taxon>Metazoa</taxon>
        <taxon>Chordata</taxon>
        <taxon>Craniata</taxon>
        <taxon>Vertebrata</taxon>
        <taxon>Euteleostomi</taxon>
        <taxon>Actinopterygii</taxon>
        <taxon>Neopterygii</taxon>
        <taxon>Teleostei</taxon>
        <taxon>Neoteleostei</taxon>
        <taxon>Acanthomorphata</taxon>
        <taxon>Carangaria</taxon>
        <taxon>Pleuronectiformes</taxon>
        <taxon>Pleuronectoidei</taxon>
        <taxon>Scophthalmidae</taxon>
        <taxon>Scophthalmus</taxon>
    </lineage>
</organism>
<proteinExistence type="predicted"/>
<sequence>MKFIRSDDHDWHFHTSLRAQSSRLLWPLQQELRESKVERSTAGGSVSVQRKQWLTVVRLNREPSPNISTTKESQAALRFYGLLQLLLSAAASVI</sequence>
<evidence type="ECO:0000313" key="2">
    <source>
        <dbReference type="Proteomes" id="UP000246464"/>
    </source>
</evidence>
<dbReference type="AlphaFoldDB" id="A0A2U9B790"/>
<accession>A0A2U9B790</accession>
<name>A0A2U9B790_SCOMX</name>
<dbReference type="EMBL" id="CP026246">
    <property type="protein sequence ID" value="AWO99832.1"/>
    <property type="molecule type" value="Genomic_DNA"/>
</dbReference>
<gene>
    <name evidence="1" type="ORF">SMAX5B_022146</name>
</gene>
<protein>
    <submittedName>
        <fullName evidence="1">Uncharacterized protein</fullName>
    </submittedName>
</protein>